<dbReference type="InterPro" id="IPR050410">
    <property type="entry name" value="CCR4/nocturin_mRNA_transcr"/>
</dbReference>
<organism evidence="2 3">
    <name type="scientific">Microbacterium aquimaris</name>
    <dbReference type="NCBI Taxonomy" id="459816"/>
    <lineage>
        <taxon>Bacteria</taxon>
        <taxon>Bacillati</taxon>
        <taxon>Actinomycetota</taxon>
        <taxon>Actinomycetes</taxon>
        <taxon>Micrococcales</taxon>
        <taxon>Microbacteriaceae</taxon>
        <taxon>Microbacterium</taxon>
    </lineage>
</organism>
<evidence type="ECO:0000259" key="1">
    <source>
        <dbReference type="Pfam" id="PF03372"/>
    </source>
</evidence>
<dbReference type="EMBL" id="JAWJYN010000002">
    <property type="protein sequence ID" value="MDZ8162545.1"/>
    <property type="molecule type" value="Genomic_DNA"/>
</dbReference>
<name>A0ABU5N8X4_9MICO</name>
<keyword evidence="2" id="KW-0540">Nuclease</keyword>
<keyword evidence="2" id="KW-0255">Endonuclease</keyword>
<evidence type="ECO:0000313" key="2">
    <source>
        <dbReference type="EMBL" id="MDZ8162545.1"/>
    </source>
</evidence>
<accession>A0ABU5N8X4</accession>
<dbReference type="GO" id="GO:0004519">
    <property type="term" value="F:endonuclease activity"/>
    <property type="evidence" value="ECO:0007669"/>
    <property type="project" value="UniProtKB-KW"/>
</dbReference>
<protein>
    <submittedName>
        <fullName evidence="2">Endonuclease/exonuclease/phosphatase family protein</fullName>
    </submittedName>
</protein>
<gene>
    <name evidence="2" type="ORF">R2Q92_11940</name>
</gene>
<dbReference type="RefSeq" id="WP_194425400.1">
    <property type="nucleotide sequence ID" value="NZ_BAAAPT010000002.1"/>
</dbReference>
<comment type="caution">
    <text evidence="2">The sequence shown here is derived from an EMBL/GenBank/DDBJ whole genome shotgun (WGS) entry which is preliminary data.</text>
</comment>
<dbReference type="PANTHER" id="PTHR12121:SF36">
    <property type="entry name" value="ENDONUCLEASE_EXONUCLEASE_PHOSPHATASE DOMAIN-CONTAINING PROTEIN"/>
    <property type="match status" value="1"/>
</dbReference>
<proteinExistence type="predicted"/>
<dbReference type="InterPro" id="IPR005135">
    <property type="entry name" value="Endo/exonuclease/phosphatase"/>
</dbReference>
<dbReference type="PANTHER" id="PTHR12121">
    <property type="entry name" value="CARBON CATABOLITE REPRESSOR PROTEIN 4"/>
    <property type="match status" value="1"/>
</dbReference>
<sequence length="270" mass="29990">MDTALIGAAAPPSLHVMSFNIRRRLPMSIRSVDRWDRRRRAVEALIRTEKPTVLGVQEAMPEQADVVAAALGADHQRLGRGRDRDGKGEGCPLFWDARRLDLLSGEQVALSPTPHEPGSRGWGNPVPRVAVVARFRDRSTSDEFVVVNTHLDVFSRRSRLHAARLLRAVLTTTSGVGIILGDMNARPGSATARELWRDGLRDAWTSADRRLTPEWATFADYREPRRGARIDWIGVTDRVHVDAVGIGTFRTAGGWPSDHLPVHALVRVTR</sequence>
<dbReference type="Pfam" id="PF03372">
    <property type="entry name" value="Exo_endo_phos"/>
    <property type="match status" value="1"/>
</dbReference>
<dbReference type="Proteomes" id="UP001291912">
    <property type="component" value="Unassembled WGS sequence"/>
</dbReference>
<dbReference type="CDD" id="cd09083">
    <property type="entry name" value="EEP-1"/>
    <property type="match status" value="1"/>
</dbReference>
<keyword evidence="2" id="KW-0378">Hydrolase</keyword>
<evidence type="ECO:0000313" key="3">
    <source>
        <dbReference type="Proteomes" id="UP001291912"/>
    </source>
</evidence>
<feature type="domain" description="Endonuclease/exonuclease/phosphatase" evidence="1">
    <location>
        <begin position="17"/>
        <end position="259"/>
    </location>
</feature>
<reference evidence="2 3" key="1">
    <citation type="submission" date="2023-10" db="EMBL/GenBank/DDBJ databases">
        <title>Microbacterium xanthum sp. nov., isolated from seaweed.</title>
        <authorList>
            <person name="Lee S.D."/>
        </authorList>
    </citation>
    <scope>NUCLEOTIDE SEQUENCE [LARGE SCALE GENOMIC DNA]</scope>
    <source>
        <strain evidence="2 3">KCTC 19124</strain>
    </source>
</reference>
<keyword evidence="3" id="KW-1185">Reference proteome</keyword>
<dbReference type="Gene3D" id="3.60.10.10">
    <property type="entry name" value="Endonuclease/exonuclease/phosphatase"/>
    <property type="match status" value="1"/>
</dbReference>
<dbReference type="InterPro" id="IPR036691">
    <property type="entry name" value="Endo/exonu/phosph_ase_sf"/>
</dbReference>
<dbReference type="SUPFAM" id="SSF56219">
    <property type="entry name" value="DNase I-like"/>
    <property type="match status" value="1"/>
</dbReference>